<dbReference type="GO" id="GO:0019239">
    <property type="term" value="F:deaminase activity"/>
    <property type="evidence" value="ECO:0007669"/>
    <property type="project" value="TreeGrafter"/>
</dbReference>
<accession>A0A176Y8C2</accession>
<dbReference type="Proteomes" id="UP000076959">
    <property type="component" value="Unassembled WGS sequence"/>
</dbReference>
<comment type="caution">
    <text evidence="2">The sequence shown here is derived from an EMBL/GenBank/DDBJ whole genome shotgun (WGS) entry which is preliminary data.</text>
</comment>
<dbReference type="InterPro" id="IPR006175">
    <property type="entry name" value="YjgF/YER057c/UK114"/>
</dbReference>
<dbReference type="STRING" id="1505087.AYJ54_36865"/>
<dbReference type="Gene3D" id="3.30.1330.40">
    <property type="entry name" value="RutC-like"/>
    <property type="match status" value="1"/>
</dbReference>
<dbReference type="AlphaFoldDB" id="A0A176Y8C2"/>
<keyword evidence="3" id="KW-1185">Reference proteome</keyword>
<proteinExistence type="inferred from homology"/>
<dbReference type="CDD" id="cd00448">
    <property type="entry name" value="YjgF_YER057c_UK114_family"/>
    <property type="match status" value="1"/>
</dbReference>
<evidence type="ECO:0008006" key="4">
    <source>
        <dbReference type="Google" id="ProtNLM"/>
    </source>
</evidence>
<gene>
    <name evidence="2" type="ORF">AYJ54_36865</name>
</gene>
<dbReference type="EMBL" id="LUUB01000131">
    <property type="protein sequence ID" value="OAE96332.1"/>
    <property type="molecule type" value="Genomic_DNA"/>
</dbReference>
<evidence type="ECO:0000256" key="1">
    <source>
        <dbReference type="ARBA" id="ARBA00010552"/>
    </source>
</evidence>
<evidence type="ECO:0000313" key="3">
    <source>
        <dbReference type="Proteomes" id="UP000076959"/>
    </source>
</evidence>
<dbReference type="GO" id="GO:0005829">
    <property type="term" value="C:cytosol"/>
    <property type="evidence" value="ECO:0007669"/>
    <property type="project" value="TreeGrafter"/>
</dbReference>
<organism evidence="2 3">
    <name type="scientific">Bradyrhizobium centrolobii</name>
    <dbReference type="NCBI Taxonomy" id="1505087"/>
    <lineage>
        <taxon>Bacteria</taxon>
        <taxon>Pseudomonadati</taxon>
        <taxon>Pseudomonadota</taxon>
        <taxon>Alphaproteobacteria</taxon>
        <taxon>Hyphomicrobiales</taxon>
        <taxon>Nitrobacteraceae</taxon>
        <taxon>Bradyrhizobium</taxon>
    </lineage>
</organism>
<sequence>MSGILCVDDDARDNIEVQTRRIFDRIARALAKHGASLSDIVKTTSYLADLADYEGFNRVRVEAFKDCQEPPASTAVGAGSLLGSGTRVEIEAVAFVPSH</sequence>
<dbReference type="InterPro" id="IPR035959">
    <property type="entry name" value="RutC-like_sf"/>
</dbReference>
<dbReference type="PANTHER" id="PTHR11803">
    <property type="entry name" value="2-IMINOBUTANOATE/2-IMINOPROPANOATE DEAMINASE RIDA"/>
    <property type="match status" value="1"/>
</dbReference>
<dbReference type="SUPFAM" id="SSF55298">
    <property type="entry name" value="YjgF-like"/>
    <property type="match status" value="1"/>
</dbReference>
<name>A0A176Y8C2_9BRAD</name>
<comment type="similarity">
    <text evidence="1">Belongs to the RutC family.</text>
</comment>
<protein>
    <recommendedName>
        <fullName evidence="4">Enamine deaminase RidA</fullName>
    </recommendedName>
</protein>
<dbReference type="PANTHER" id="PTHR11803:SF58">
    <property type="entry name" value="PROTEIN HMF1-RELATED"/>
    <property type="match status" value="1"/>
</dbReference>
<reference evidence="2 3" key="1">
    <citation type="submission" date="2016-03" db="EMBL/GenBank/DDBJ databases">
        <title>Draft Genome Sequence of the Strain BR 10245 (Bradyrhizobium sp.) isolated from nodules of Centrolobium paraense.</title>
        <authorList>
            <person name="Simoes-Araujo J.L.Sr."/>
            <person name="Barauna A.C."/>
            <person name="Silva K."/>
            <person name="Zilli J.E."/>
        </authorList>
    </citation>
    <scope>NUCLEOTIDE SEQUENCE [LARGE SCALE GENOMIC DNA]</scope>
    <source>
        <strain evidence="2 3">BR 10245</strain>
    </source>
</reference>
<evidence type="ECO:0000313" key="2">
    <source>
        <dbReference type="EMBL" id="OAE96332.1"/>
    </source>
</evidence>
<dbReference type="Pfam" id="PF01042">
    <property type="entry name" value="Ribonuc_L-PSP"/>
    <property type="match status" value="1"/>
</dbReference>